<organism evidence="1 2">
    <name type="scientific">Rhodopirellula islandica</name>
    <dbReference type="NCBI Taxonomy" id="595434"/>
    <lineage>
        <taxon>Bacteria</taxon>
        <taxon>Pseudomonadati</taxon>
        <taxon>Planctomycetota</taxon>
        <taxon>Planctomycetia</taxon>
        <taxon>Pirellulales</taxon>
        <taxon>Pirellulaceae</taxon>
        <taxon>Rhodopirellula</taxon>
    </lineage>
</organism>
<accession>A0A0J1BIW4</accession>
<dbReference type="AlphaFoldDB" id="A0A0J1BIW4"/>
<protein>
    <submittedName>
        <fullName evidence="1">Uncharacterized protein</fullName>
    </submittedName>
</protein>
<reference evidence="1" key="1">
    <citation type="submission" date="2015-05" db="EMBL/GenBank/DDBJ databases">
        <title>Permanent draft genome of Rhodopirellula islandicus K833.</title>
        <authorList>
            <person name="Kizina J."/>
            <person name="Richter M."/>
            <person name="Glockner F.O."/>
            <person name="Harder J."/>
        </authorList>
    </citation>
    <scope>NUCLEOTIDE SEQUENCE [LARGE SCALE GENOMIC DNA]</scope>
    <source>
        <strain evidence="1">K833</strain>
    </source>
</reference>
<dbReference type="Proteomes" id="UP000036367">
    <property type="component" value="Unassembled WGS sequence"/>
</dbReference>
<keyword evidence="2" id="KW-1185">Reference proteome</keyword>
<name>A0A0J1BIW4_RHOIS</name>
<proteinExistence type="predicted"/>
<sequence>MVERIADANHWGNLTTENFRGGPLRQLKTGFHETQTGWKQGSRSPIRFKPTENTCHRMDFAGQMKPAQLT</sequence>
<dbReference type="PATRIC" id="fig|595434.4.peg.1598"/>
<comment type="caution">
    <text evidence="1">The sequence shown here is derived from an EMBL/GenBank/DDBJ whole genome shotgun (WGS) entry which is preliminary data.</text>
</comment>
<evidence type="ECO:0000313" key="2">
    <source>
        <dbReference type="Proteomes" id="UP000036367"/>
    </source>
</evidence>
<dbReference type="STRING" id="595434.RISK_001676"/>
<gene>
    <name evidence="1" type="ORF">RISK_001676</name>
</gene>
<dbReference type="EMBL" id="LECT01000015">
    <property type="protein sequence ID" value="KLU06465.1"/>
    <property type="molecule type" value="Genomic_DNA"/>
</dbReference>
<evidence type="ECO:0000313" key="1">
    <source>
        <dbReference type="EMBL" id="KLU06465.1"/>
    </source>
</evidence>